<keyword evidence="3 5" id="KW-0131">Cell cycle</keyword>
<evidence type="ECO:0000256" key="3">
    <source>
        <dbReference type="ARBA" id="ARBA00023306"/>
    </source>
</evidence>
<dbReference type="InterPro" id="IPR038594">
    <property type="entry name" value="SepF-like_sf"/>
</dbReference>
<dbReference type="GO" id="GO:0005737">
    <property type="term" value="C:cytoplasm"/>
    <property type="evidence" value="ECO:0007669"/>
    <property type="project" value="UniProtKB-SubCell"/>
</dbReference>
<dbReference type="InterPro" id="IPR023052">
    <property type="entry name" value="Cell_div_SepF"/>
</dbReference>
<dbReference type="PATRIC" id="fig|520767.4.peg.1074"/>
<name>A0A162MMQ1_9FIRM</name>
<organism evidence="6 7">
    <name type="scientific">Thermovenabulum gondwanense</name>
    <dbReference type="NCBI Taxonomy" id="520767"/>
    <lineage>
        <taxon>Bacteria</taxon>
        <taxon>Bacillati</taxon>
        <taxon>Bacillota</taxon>
        <taxon>Clostridia</taxon>
        <taxon>Thermosediminibacterales</taxon>
        <taxon>Thermosediminibacteraceae</taxon>
        <taxon>Thermovenabulum</taxon>
    </lineage>
</organism>
<keyword evidence="2 5" id="KW-0717">Septation</keyword>
<evidence type="ECO:0000313" key="7">
    <source>
        <dbReference type="Proteomes" id="UP000075737"/>
    </source>
</evidence>
<dbReference type="OrthoDB" id="9815206at2"/>
<dbReference type="Gene3D" id="3.30.110.150">
    <property type="entry name" value="SepF-like protein"/>
    <property type="match status" value="1"/>
</dbReference>
<reference evidence="6 7" key="1">
    <citation type="submission" date="2015-12" db="EMBL/GenBank/DDBJ databases">
        <title>Draft genome of Thermovenabulum gondwanense isolated from a red thermophilic microbial mat colonisisng an outflow channel of a bore well.</title>
        <authorList>
            <person name="Patel B.K."/>
        </authorList>
    </citation>
    <scope>NUCLEOTIDE SEQUENCE [LARGE SCALE GENOMIC DNA]</scope>
    <source>
        <strain evidence="6 7">R270</strain>
    </source>
</reference>
<keyword evidence="5" id="KW-0963">Cytoplasm</keyword>
<dbReference type="AlphaFoldDB" id="A0A162MMQ1"/>
<comment type="subcellular location">
    <subcellularLocation>
        <location evidence="5">Cytoplasm</location>
    </subcellularLocation>
    <text evidence="5">Localizes to the division site, in a FtsZ-dependent manner.</text>
</comment>
<comment type="caution">
    <text evidence="6">The sequence shown here is derived from an EMBL/GenBank/DDBJ whole genome shotgun (WGS) entry which is preliminary data.</text>
</comment>
<comment type="subunit">
    <text evidence="5">Homodimer. Interacts with FtsZ.</text>
</comment>
<evidence type="ECO:0000256" key="5">
    <source>
        <dbReference type="HAMAP-Rule" id="MF_01197"/>
    </source>
</evidence>
<dbReference type="STRING" id="520767.ATZ99_09760"/>
<gene>
    <name evidence="5 6" type="primary">sepF</name>
    <name evidence="6" type="ORF">ATZ99_09760</name>
</gene>
<dbReference type="GO" id="GO:0043093">
    <property type="term" value="P:FtsZ-dependent cytokinesis"/>
    <property type="evidence" value="ECO:0007669"/>
    <property type="project" value="UniProtKB-UniRule"/>
</dbReference>
<dbReference type="InterPro" id="IPR007561">
    <property type="entry name" value="Cell_div_SepF/SepF-rel"/>
</dbReference>
<evidence type="ECO:0000256" key="4">
    <source>
        <dbReference type="ARBA" id="ARBA00044936"/>
    </source>
</evidence>
<dbReference type="PANTHER" id="PTHR35798:SF1">
    <property type="entry name" value="CELL DIVISION PROTEIN SEPF"/>
    <property type="match status" value="1"/>
</dbReference>
<evidence type="ECO:0000256" key="2">
    <source>
        <dbReference type="ARBA" id="ARBA00023210"/>
    </source>
</evidence>
<dbReference type="RefSeq" id="WP_068748114.1">
    <property type="nucleotide sequence ID" value="NZ_LOHZ01000025.1"/>
</dbReference>
<keyword evidence="1 5" id="KW-0132">Cell division</keyword>
<dbReference type="Proteomes" id="UP000075737">
    <property type="component" value="Unassembled WGS sequence"/>
</dbReference>
<comment type="function">
    <text evidence="4 5">Cell division protein that is part of the divisome complex and is recruited early to the Z-ring. Probably stimulates Z-ring formation, perhaps through the cross-linking of FtsZ protofilaments. Its function overlaps with FtsA.</text>
</comment>
<keyword evidence="7" id="KW-1185">Reference proteome</keyword>
<dbReference type="GO" id="GO:0000917">
    <property type="term" value="P:division septum assembly"/>
    <property type="evidence" value="ECO:0007669"/>
    <property type="project" value="UniProtKB-KW"/>
</dbReference>
<accession>A0A162MMQ1</accession>
<proteinExistence type="inferred from homology"/>
<dbReference type="EMBL" id="LOHZ01000025">
    <property type="protein sequence ID" value="KYO66731.1"/>
    <property type="molecule type" value="Genomic_DNA"/>
</dbReference>
<evidence type="ECO:0000313" key="6">
    <source>
        <dbReference type="EMBL" id="KYO66731.1"/>
    </source>
</evidence>
<dbReference type="HAMAP" id="MF_01197">
    <property type="entry name" value="SepF"/>
    <property type="match status" value="1"/>
</dbReference>
<dbReference type="Pfam" id="PF04472">
    <property type="entry name" value="SepF"/>
    <property type="match status" value="1"/>
</dbReference>
<dbReference type="PANTHER" id="PTHR35798">
    <property type="entry name" value="CELL DIVISION PROTEIN SEPF"/>
    <property type="match status" value="1"/>
</dbReference>
<sequence>MGNKSFFKKILYFLGIDDDLSEEKVEEFNVSNSKGEKGRIINIHQIPKNKMMVFKPMSFEDVEEIADELKSKRAAIVNLESIDKENAKRIIDFLSGSVYALDGSVKKVGSGTFVFTPSNIDISGMDIENTMKENEGELLPFNKKK</sequence>
<protein>
    <recommendedName>
        <fullName evidence="5">Cell division protein SepF</fullName>
    </recommendedName>
</protein>
<evidence type="ECO:0000256" key="1">
    <source>
        <dbReference type="ARBA" id="ARBA00022618"/>
    </source>
</evidence>
<comment type="similarity">
    <text evidence="5">Belongs to the SepF family.</text>
</comment>